<evidence type="ECO:0000313" key="2">
    <source>
        <dbReference type="Proteomes" id="UP000236370"/>
    </source>
</evidence>
<dbReference type="Proteomes" id="UP000236370">
    <property type="component" value="Unassembled WGS sequence"/>
</dbReference>
<dbReference type="Gene3D" id="1.25.10.10">
    <property type="entry name" value="Leucine-rich Repeat Variant"/>
    <property type="match status" value="1"/>
</dbReference>
<proteinExistence type="predicted"/>
<name>A0A2J8P0A1_PANTR</name>
<organism evidence="1 2">
    <name type="scientific">Pan troglodytes</name>
    <name type="common">Chimpanzee</name>
    <dbReference type="NCBI Taxonomy" id="9598"/>
    <lineage>
        <taxon>Eukaryota</taxon>
        <taxon>Metazoa</taxon>
        <taxon>Chordata</taxon>
        <taxon>Craniata</taxon>
        <taxon>Vertebrata</taxon>
        <taxon>Euteleostomi</taxon>
        <taxon>Mammalia</taxon>
        <taxon>Eutheria</taxon>
        <taxon>Euarchontoglires</taxon>
        <taxon>Primates</taxon>
        <taxon>Haplorrhini</taxon>
        <taxon>Catarrhini</taxon>
        <taxon>Hominidae</taxon>
        <taxon>Pan</taxon>
    </lineage>
</organism>
<evidence type="ECO:0000313" key="1">
    <source>
        <dbReference type="EMBL" id="PNI77456.1"/>
    </source>
</evidence>
<dbReference type="InterPro" id="IPR011989">
    <property type="entry name" value="ARM-like"/>
</dbReference>
<sequence>LSQKWQVINQRSLLCEEDEAADENPESQEMLEEQLRFAVFQRRVLTTVVLPQQMETMKK</sequence>
<gene>
    <name evidence="1" type="ORF">CK820_G0007272</name>
</gene>
<dbReference type="AlphaFoldDB" id="A0A2J8P0A1"/>
<protein>
    <submittedName>
        <fullName evidence="1">XPO5 isoform 4</fullName>
    </submittedName>
</protein>
<feature type="non-terminal residue" evidence="1">
    <location>
        <position position="1"/>
    </location>
</feature>
<accession>A0A2J8P0A1</accession>
<reference evidence="1 2" key="1">
    <citation type="submission" date="2017-12" db="EMBL/GenBank/DDBJ databases">
        <title>High-resolution comparative analysis of great ape genomes.</title>
        <authorList>
            <person name="Pollen A."/>
            <person name="Hastie A."/>
            <person name="Hormozdiari F."/>
            <person name="Dougherty M."/>
            <person name="Liu R."/>
            <person name="Chaisson M."/>
            <person name="Hoppe E."/>
            <person name="Hill C."/>
            <person name="Pang A."/>
            <person name="Hillier L."/>
            <person name="Baker C."/>
            <person name="Armstrong J."/>
            <person name="Shendure J."/>
            <person name="Paten B."/>
            <person name="Wilson R."/>
            <person name="Chao H."/>
            <person name="Schneider V."/>
            <person name="Ventura M."/>
            <person name="Kronenberg Z."/>
            <person name="Murali S."/>
            <person name="Gordon D."/>
            <person name="Cantsilieris S."/>
            <person name="Munson K."/>
            <person name="Nelson B."/>
            <person name="Raja A."/>
            <person name="Underwood J."/>
            <person name="Diekhans M."/>
            <person name="Fiddes I."/>
            <person name="Haussler D."/>
            <person name="Eichler E."/>
        </authorList>
    </citation>
    <scope>NUCLEOTIDE SEQUENCE [LARGE SCALE GENOMIC DNA]</scope>
    <source>
        <strain evidence="1">Yerkes chimp pedigree #C0471</strain>
    </source>
</reference>
<comment type="caution">
    <text evidence="1">The sequence shown here is derived from an EMBL/GenBank/DDBJ whole genome shotgun (WGS) entry which is preliminary data.</text>
</comment>
<dbReference type="EMBL" id="NBAG03000221">
    <property type="protein sequence ID" value="PNI77456.1"/>
    <property type="molecule type" value="Genomic_DNA"/>
</dbReference>